<proteinExistence type="predicted"/>
<dbReference type="RefSeq" id="WP_108567934.1">
    <property type="nucleotide sequence ID" value="NZ_CP031769.1"/>
</dbReference>
<dbReference type="AlphaFoldDB" id="A0A346NJF2"/>
<dbReference type="OrthoDB" id="6399368at2"/>
<dbReference type="EMBL" id="CP031769">
    <property type="protein sequence ID" value="AXR05659.1"/>
    <property type="molecule type" value="Genomic_DNA"/>
</dbReference>
<protein>
    <submittedName>
        <fullName evidence="2">DUF3192 domain-containing protein</fullName>
    </submittedName>
</protein>
<feature type="chain" id="PRO_5016682980" evidence="1">
    <location>
        <begin position="18"/>
        <end position="119"/>
    </location>
</feature>
<name>A0A346NJF2_9ALTE</name>
<accession>A0A346NJF2</accession>
<evidence type="ECO:0000313" key="2">
    <source>
        <dbReference type="EMBL" id="AXR05659.1"/>
    </source>
</evidence>
<dbReference type="Proteomes" id="UP000262073">
    <property type="component" value="Chromosome"/>
</dbReference>
<reference evidence="2 3" key="1">
    <citation type="submission" date="2018-08" db="EMBL/GenBank/DDBJ databases">
        <title>Salinimonas sediminis sp. nov., a piezophilic bacterium isolated from a deep-sea sediment sample from the New Britain Trench.</title>
        <authorList>
            <person name="Cao J."/>
        </authorList>
    </citation>
    <scope>NUCLEOTIDE SEQUENCE [LARGE SCALE GENOMIC DNA]</scope>
    <source>
        <strain evidence="2 3">N102</strain>
    </source>
</reference>
<gene>
    <name evidence="2" type="ORF">D0Y50_04300</name>
</gene>
<dbReference type="InterPro" id="IPR021534">
    <property type="entry name" value="DUF3192"/>
</dbReference>
<evidence type="ECO:0000313" key="3">
    <source>
        <dbReference type="Proteomes" id="UP000262073"/>
    </source>
</evidence>
<feature type="signal peptide" evidence="1">
    <location>
        <begin position="1"/>
        <end position="17"/>
    </location>
</feature>
<dbReference type="PROSITE" id="PS51257">
    <property type="entry name" value="PROKAR_LIPOPROTEIN"/>
    <property type="match status" value="1"/>
</dbReference>
<evidence type="ECO:0000256" key="1">
    <source>
        <dbReference type="SAM" id="SignalP"/>
    </source>
</evidence>
<keyword evidence="1" id="KW-0732">Signal</keyword>
<keyword evidence="3" id="KW-1185">Reference proteome</keyword>
<dbReference type="KEGG" id="salm:D0Y50_04300"/>
<organism evidence="2 3">
    <name type="scientific">Salinimonas sediminis</name>
    <dbReference type="NCBI Taxonomy" id="2303538"/>
    <lineage>
        <taxon>Bacteria</taxon>
        <taxon>Pseudomonadati</taxon>
        <taxon>Pseudomonadota</taxon>
        <taxon>Gammaproteobacteria</taxon>
        <taxon>Alteromonadales</taxon>
        <taxon>Alteromonadaceae</taxon>
        <taxon>Alteromonas/Salinimonas group</taxon>
        <taxon>Salinimonas</taxon>
    </lineage>
</organism>
<dbReference type="Pfam" id="PF11399">
    <property type="entry name" value="DUF3192"/>
    <property type="match status" value="1"/>
</dbReference>
<sequence>MKYLPLLLALSAPVVLSGCVISVDGNDSNHASEWEEREQNNRKHISNLEQGAAFEAIARKMGVADFSEMHQKDDGVYRVLYYRTQRTMDDGVTTKDECTPLVFKNGALVGWGDSAYSAL</sequence>